<sequence length="99" mass="11220">MPTDPDASIATIHSSDQSNHGPVAGSKTGRNDPVGHAFLHSRGWGRRTSRMHTERSTSMLPPFPPLLRCHRRYRWMEEPTGSISAMTMSCIQRRDRFIC</sequence>
<reference evidence="3" key="2">
    <citation type="submission" date="2015-01" db="EMBL/GenBank/DDBJ databases">
        <title>Evolutionary Origins and Diversification of the Mycorrhizal Mutualists.</title>
        <authorList>
            <consortium name="DOE Joint Genome Institute"/>
            <consortium name="Mycorrhizal Genomics Consortium"/>
            <person name="Kohler A."/>
            <person name="Kuo A."/>
            <person name="Nagy L.G."/>
            <person name="Floudas D."/>
            <person name="Copeland A."/>
            <person name="Barry K.W."/>
            <person name="Cichocki N."/>
            <person name="Veneault-Fourrey C."/>
            <person name="LaButti K."/>
            <person name="Lindquist E.A."/>
            <person name="Lipzen A."/>
            <person name="Lundell T."/>
            <person name="Morin E."/>
            <person name="Murat C."/>
            <person name="Riley R."/>
            <person name="Ohm R."/>
            <person name="Sun H."/>
            <person name="Tunlid A."/>
            <person name="Henrissat B."/>
            <person name="Grigoriev I.V."/>
            <person name="Hibbett D.S."/>
            <person name="Martin F."/>
        </authorList>
    </citation>
    <scope>NUCLEOTIDE SEQUENCE [LARGE SCALE GENOMIC DNA]</scope>
    <source>
        <strain evidence="3">Foug A</strain>
    </source>
</reference>
<proteinExistence type="predicted"/>
<dbReference type="InParanoid" id="A0A0C3ALR4"/>
<name>A0A0C3ALR4_9AGAM</name>
<evidence type="ECO:0000256" key="1">
    <source>
        <dbReference type="SAM" id="MobiDB-lite"/>
    </source>
</evidence>
<evidence type="ECO:0000313" key="3">
    <source>
        <dbReference type="Proteomes" id="UP000053989"/>
    </source>
</evidence>
<accession>A0A0C3ALR4</accession>
<feature type="compositionally biased region" description="Polar residues" evidence="1">
    <location>
        <begin position="11"/>
        <end position="20"/>
    </location>
</feature>
<protein>
    <submittedName>
        <fullName evidence="2">Uncharacterized protein</fullName>
    </submittedName>
</protein>
<dbReference type="Proteomes" id="UP000053989">
    <property type="component" value="Unassembled WGS sequence"/>
</dbReference>
<dbReference type="EMBL" id="KN822020">
    <property type="protein sequence ID" value="KIM65892.1"/>
    <property type="molecule type" value="Genomic_DNA"/>
</dbReference>
<keyword evidence="3" id="KW-1185">Reference proteome</keyword>
<reference evidence="2 3" key="1">
    <citation type="submission" date="2014-04" db="EMBL/GenBank/DDBJ databases">
        <authorList>
            <consortium name="DOE Joint Genome Institute"/>
            <person name="Kuo A."/>
            <person name="Kohler A."/>
            <person name="Nagy L.G."/>
            <person name="Floudas D."/>
            <person name="Copeland A."/>
            <person name="Barry K.W."/>
            <person name="Cichocki N."/>
            <person name="Veneault-Fourrey C."/>
            <person name="LaButti K."/>
            <person name="Lindquist E.A."/>
            <person name="Lipzen A."/>
            <person name="Lundell T."/>
            <person name="Morin E."/>
            <person name="Murat C."/>
            <person name="Sun H."/>
            <person name="Tunlid A."/>
            <person name="Henrissat B."/>
            <person name="Grigoriev I.V."/>
            <person name="Hibbett D.S."/>
            <person name="Martin F."/>
            <person name="Nordberg H.P."/>
            <person name="Cantor M.N."/>
            <person name="Hua S.X."/>
        </authorList>
    </citation>
    <scope>NUCLEOTIDE SEQUENCE [LARGE SCALE GENOMIC DNA]</scope>
    <source>
        <strain evidence="2 3">Foug A</strain>
    </source>
</reference>
<dbReference type="HOGENOM" id="CLU_2321715_0_0_1"/>
<gene>
    <name evidence="2" type="ORF">SCLCIDRAFT_421795</name>
</gene>
<dbReference type="AlphaFoldDB" id="A0A0C3ALR4"/>
<evidence type="ECO:0000313" key="2">
    <source>
        <dbReference type="EMBL" id="KIM65892.1"/>
    </source>
</evidence>
<feature type="region of interest" description="Disordered" evidence="1">
    <location>
        <begin position="1"/>
        <end position="61"/>
    </location>
</feature>
<organism evidence="2 3">
    <name type="scientific">Scleroderma citrinum Foug A</name>
    <dbReference type="NCBI Taxonomy" id="1036808"/>
    <lineage>
        <taxon>Eukaryota</taxon>
        <taxon>Fungi</taxon>
        <taxon>Dikarya</taxon>
        <taxon>Basidiomycota</taxon>
        <taxon>Agaricomycotina</taxon>
        <taxon>Agaricomycetes</taxon>
        <taxon>Agaricomycetidae</taxon>
        <taxon>Boletales</taxon>
        <taxon>Sclerodermatineae</taxon>
        <taxon>Sclerodermataceae</taxon>
        <taxon>Scleroderma</taxon>
    </lineage>
</organism>